<evidence type="ECO:0000313" key="4">
    <source>
        <dbReference type="Proteomes" id="UP000192380"/>
    </source>
</evidence>
<gene>
    <name evidence="2" type="ORF">CKS_2343</name>
    <name evidence="1" type="ORF">DSJ_15640</name>
</gene>
<dbReference type="PATRIC" id="fig|660596.6.peg.2450"/>
<name>H3REC3_PANSE</name>
<dbReference type="EMBL" id="AHIE01000019">
    <property type="protein sequence ID" value="EHU00099.1"/>
    <property type="molecule type" value="Genomic_DNA"/>
</dbReference>
<keyword evidence="4" id="KW-1185">Reference proteome</keyword>
<dbReference type="STRING" id="660596.DSJ_15640"/>
<dbReference type="EMBL" id="CP017581">
    <property type="protein sequence ID" value="ARF50629.1"/>
    <property type="molecule type" value="Genomic_DNA"/>
</dbReference>
<sequence>MFALILVPLIVYIQLGWCWADALLRLKVTQPGCDHSYRMSFIFWPVSMMLWDAQQQEADSDY</sequence>
<dbReference type="AlphaFoldDB" id="H3REC3"/>
<proteinExistence type="predicted"/>
<evidence type="ECO:0000313" key="3">
    <source>
        <dbReference type="Proteomes" id="UP000005050"/>
    </source>
</evidence>
<dbReference type="Proteomes" id="UP000005050">
    <property type="component" value="Unassembled WGS sequence"/>
</dbReference>
<dbReference type="KEGG" id="pstw:DSJ_15640"/>
<organism evidence="2 3">
    <name type="scientific">Pantoea stewartii subsp. stewartii DC283</name>
    <dbReference type="NCBI Taxonomy" id="660596"/>
    <lineage>
        <taxon>Bacteria</taxon>
        <taxon>Pseudomonadati</taxon>
        <taxon>Pseudomonadota</taxon>
        <taxon>Gammaproteobacteria</taxon>
        <taxon>Enterobacterales</taxon>
        <taxon>Erwiniaceae</taxon>
        <taxon>Pantoea</taxon>
    </lineage>
</organism>
<reference evidence="2 3" key="1">
    <citation type="journal article" date="2012" name="Mol. Microbiol.">
        <title>The genetic and structural basis of two distinct terminal side branch residues in stewartan and amylovoran exopolysaccharides and their potential role in host adaptation.</title>
        <authorList>
            <person name="Wang X."/>
            <person name="Yang F."/>
            <person name="von Bodman S.B."/>
        </authorList>
    </citation>
    <scope>NUCLEOTIDE SEQUENCE [LARGE SCALE GENOMIC DNA]</scope>
    <source>
        <strain evidence="2 3">DC283</strain>
    </source>
</reference>
<evidence type="ECO:0000313" key="1">
    <source>
        <dbReference type="EMBL" id="ARF50629.1"/>
    </source>
</evidence>
<reference evidence="2" key="2">
    <citation type="submission" date="2012-01" db="EMBL/GenBank/DDBJ databases">
        <authorList>
            <person name="Biehl B.S."/>
            <person name="Ding Y."/>
            <person name="Dugan-Rocha S.P."/>
            <person name="Gibbs R.A."/>
            <person name="Glasner J.D."/>
            <person name="Kovar C."/>
            <person name="Muzny D.M."/>
            <person name="Neeno-Eckwall E.C."/>
            <person name="Perna N.T."/>
            <person name="Qin X."/>
            <person name="von Bodman S.B."/>
            <person name="Weinstock G.M."/>
        </authorList>
    </citation>
    <scope>NUCLEOTIDE SEQUENCE</scope>
    <source>
        <strain evidence="2">DC283</strain>
    </source>
</reference>
<dbReference type="Proteomes" id="UP000192380">
    <property type="component" value="Chromosome"/>
</dbReference>
<evidence type="ECO:0000313" key="2">
    <source>
        <dbReference type="EMBL" id="EHU00099.1"/>
    </source>
</evidence>
<protein>
    <submittedName>
        <fullName evidence="2">Uncharacterized protein</fullName>
    </submittedName>
</protein>
<accession>H3REC3</accession>
<dbReference type="RefSeq" id="WP_006119789.1">
    <property type="nucleotide sequence ID" value="NZ_AHIE01000019.1"/>
</dbReference>
<reference evidence="1 4" key="3">
    <citation type="submission" date="2016-10" db="EMBL/GenBank/DDBJ databases">
        <title>Complete Genome Assembly of Pantoea stewartii subsp. stewartii DC283, a Corn Pathogen.</title>
        <authorList>
            <person name="Duong D.A."/>
            <person name="Stevens A.M."/>
            <person name="Jensen R.V."/>
        </authorList>
    </citation>
    <scope>NUCLEOTIDE SEQUENCE [LARGE SCALE GENOMIC DNA]</scope>
    <source>
        <strain evidence="1 4">DC283</strain>
    </source>
</reference>